<evidence type="ECO:0000313" key="1">
    <source>
        <dbReference type="EMBL" id="KAK3286273.1"/>
    </source>
</evidence>
<organism evidence="1 2">
    <name type="scientific">Cymbomonas tetramitiformis</name>
    <dbReference type="NCBI Taxonomy" id="36881"/>
    <lineage>
        <taxon>Eukaryota</taxon>
        <taxon>Viridiplantae</taxon>
        <taxon>Chlorophyta</taxon>
        <taxon>Pyramimonadophyceae</taxon>
        <taxon>Pyramimonadales</taxon>
        <taxon>Pyramimonadaceae</taxon>
        <taxon>Cymbomonas</taxon>
    </lineage>
</organism>
<dbReference type="Proteomes" id="UP001190700">
    <property type="component" value="Unassembled WGS sequence"/>
</dbReference>
<gene>
    <name evidence="1" type="ORF">CYMTET_6161</name>
</gene>
<dbReference type="AlphaFoldDB" id="A0AAE0GY17"/>
<protein>
    <submittedName>
        <fullName evidence="1">Uncharacterized protein</fullName>
    </submittedName>
</protein>
<dbReference type="EMBL" id="LGRX02001361">
    <property type="protein sequence ID" value="KAK3286273.1"/>
    <property type="molecule type" value="Genomic_DNA"/>
</dbReference>
<accession>A0AAE0GY17</accession>
<sequence>MSKQFFSVVYNNDGEQTVSEVPISYAKGEPYAVGAVLRKIFKVSDEQAYTLMNMDTNEIFDCVDLLPITPEHLYQIFIEYSEPEEELVVVSEVESNSSDSEDIKITGESSKASCTPETLKADTASTNAIKGITWPVGVSLTPKVPVDVDGSQPFSTHFKGELAGGRKGNPLLQLDFFANNRTWSEAGRTTWKRLEDLYGKRLVSARAMHCLGECVCMQKDCVFFQVGGRHFVKRLIKRSTGKREEEFLGHKICTVIPGIGILKLATFPLPGGENGEDEAKMWSAVDHVIAIRHREDVGGKLLDKYACQKEFNGGDPGFRPFQLVRDSGGGGWTGARLHFNTHLPVKDRRGVRITNEEGECIEKDCELHHTEKESW</sequence>
<proteinExistence type="predicted"/>
<keyword evidence="2" id="KW-1185">Reference proteome</keyword>
<reference evidence="1 2" key="1">
    <citation type="journal article" date="2015" name="Genome Biol. Evol.">
        <title>Comparative Genomics of a Bacterivorous Green Alga Reveals Evolutionary Causalities and Consequences of Phago-Mixotrophic Mode of Nutrition.</title>
        <authorList>
            <person name="Burns J.A."/>
            <person name="Paasch A."/>
            <person name="Narechania A."/>
            <person name="Kim E."/>
        </authorList>
    </citation>
    <scope>NUCLEOTIDE SEQUENCE [LARGE SCALE GENOMIC DNA]</scope>
    <source>
        <strain evidence="1 2">PLY_AMNH</strain>
    </source>
</reference>
<name>A0AAE0GY17_9CHLO</name>
<evidence type="ECO:0000313" key="2">
    <source>
        <dbReference type="Proteomes" id="UP001190700"/>
    </source>
</evidence>
<comment type="caution">
    <text evidence="1">The sequence shown here is derived from an EMBL/GenBank/DDBJ whole genome shotgun (WGS) entry which is preliminary data.</text>
</comment>